<reference evidence="1" key="2">
    <citation type="submission" date="2025-08" db="UniProtKB">
        <authorList>
            <consortium name="Ensembl"/>
        </authorList>
    </citation>
    <scope>IDENTIFICATION</scope>
</reference>
<accession>A0A8C5FS82</accession>
<sequence>MAEDHGLCDGKTPINIAKSGELVLLLLADHIELLDGVQSLLLALQLNDVGQQHLTVLWFLAPCQEMLVLLYWGLPLNPDALVLMSLGGDHDVRLVQNKHADLLWVKELQLEAPVKDGARRSDHDVQDILTSISPNGIGQFDFGIKLPHLLNDMADLHSKLVCGLGISCSIMIANHTTLSS</sequence>
<protein>
    <submittedName>
        <fullName evidence="1">Uncharacterized protein</fullName>
    </submittedName>
</protein>
<dbReference type="Proteomes" id="UP000694546">
    <property type="component" value="Chromosome 1"/>
</dbReference>
<dbReference type="GeneTree" id="ENSGT01090000260288"/>
<reference evidence="1" key="1">
    <citation type="submission" date="2019-07" db="EMBL/GenBank/DDBJ databases">
        <authorList>
            <consortium name="Wellcome Sanger Institute Data Sharing"/>
        </authorList>
    </citation>
    <scope>NUCLEOTIDE SEQUENCE [LARGE SCALE GENOMIC DNA]</scope>
</reference>
<dbReference type="Ensembl" id="ENSGMOT00000040206.1">
    <property type="protein sequence ID" value="ENSGMOP00000057380.1"/>
    <property type="gene ID" value="ENSGMOG00000030173.1"/>
</dbReference>
<proteinExistence type="predicted"/>
<evidence type="ECO:0000313" key="2">
    <source>
        <dbReference type="Proteomes" id="UP000694546"/>
    </source>
</evidence>
<reference evidence="1" key="3">
    <citation type="submission" date="2025-09" db="UniProtKB">
        <authorList>
            <consortium name="Ensembl"/>
        </authorList>
    </citation>
    <scope>IDENTIFICATION</scope>
</reference>
<dbReference type="AlphaFoldDB" id="A0A8C5FS82"/>
<name>A0A8C5FS82_GADMO</name>
<evidence type="ECO:0000313" key="1">
    <source>
        <dbReference type="Ensembl" id="ENSGMOP00000057380.1"/>
    </source>
</evidence>
<keyword evidence="2" id="KW-1185">Reference proteome</keyword>
<dbReference type="OMA" id="CSIMIAN"/>
<organism evidence="1 2">
    <name type="scientific">Gadus morhua</name>
    <name type="common">Atlantic cod</name>
    <dbReference type="NCBI Taxonomy" id="8049"/>
    <lineage>
        <taxon>Eukaryota</taxon>
        <taxon>Metazoa</taxon>
        <taxon>Chordata</taxon>
        <taxon>Craniata</taxon>
        <taxon>Vertebrata</taxon>
        <taxon>Euteleostomi</taxon>
        <taxon>Actinopterygii</taxon>
        <taxon>Neopterygii</taxon>
        <taxon>Teleostei</taxon>
        <taxon>Neoteleostei</taxon>
        <taxon>Acanthomorphata</taxon>
        <taxon>Zeiogadaria</taxon>
        <taxon>Gadariae</taxon>
        <taxon>Gadiformes</taxon>
        <taxon>Gadoidei</taxon>
        <taxon>Gadidae</taxon>
        <taxon>Gadus</taxon>
    </lineage>
</organism>